<dbReference type="InterPro" id="IPR012337">
    <property type="entry name" value="RNaseH-like_sf"/>
</dbReference>
<keyword evidence="2" id="KW-1185">Reference proteome</keyword>
<protein>
    <recommendedName>
        <fullName evidence="3">DUF659 domain-containing protein</fullName>
    </recommendedName>
</protein>
<evidence type="ECO:0000313" key="1">
    <source>
        <dbReference type="EMBL" id="TFK80579.1"/>
    </source>
</evidence>
<dbReference type="AlphaFoldDB" id="A0A5C3NUX1"/>
<reference evidence="1 2" key="1">
    <citation type="journal article" date="2019" name="Nat. Ecol. Evol.">
        <title>Megaphylogeny resolves global patterns of mushroom evolution.</title>
        <authorList>
            <person name="Varga T."/>
            <person name="Krizsan K."/>
            <person name="Foldi C."/>
            <person name="Dima B."/>
            <person name="Sanchez-Garcia M."/>
            <person name="Sanchez-Ramirez S."/>
            <person name="Szollosi G.J."/>
            <person name="Szarkandi J.G."/>
            <person name="Papp V."/>
            <person name="Albert L."/>
            <person name="Andreopoulos W."/>
            <person name="Angelini C."/>
            <person name="Antonin V."/>
            <person name="Barry K.W."/>
            <person name="Bougher N.L."/>
            <person name="Buchanan P."/>
            <person name="Buyck B."/>
            <person name="Bense V."/>
            <person name="Catcheside P."/>
            <person name="Chovatia M."/>
            <person name="Cooper J."/>
            <person name="Damon W."/>
            <person name="Desjardin D."/>
            <person name="Finy P."/>
            <person name="Geml J."/>
            <person name="Haridas S."/>
            <person name="Hughes K."/>
            <person name="Justo A."/>
            <person name="Karasinski D."/>
            <person name="Kautmanova I."/>
            <person name="Kiss B."/>
            <person name="Kocsube S."/>
            <person name="Kotiranta H."/>
            <person name="LaButti K.M."/>
            <person name="Lechner B.E."/>
            <person name="Liimatainen K."/>
            <person name="Lipzen A."/>
            <person name="Lukacs Z."/>
            <person name="Mihaltcheva S."/>
            <person name="Morgado L.N."/>
            <person name="Niskanen T."/>
            <person name="Noordeloos M.E."/>
            <person name="Ohm R.A."/>
            <person name="Ortiz-Santana B."/>
            <person name="Ovrebo C."/>
            <person name="Racz N."/>
            <person name="Riley R."/>
            <person name="Savchenko A."/>
            <person name="Shiryaev A."/>
            <person name="Soop K."/>
            <person name="Spirin V."/>
            <person name="Szebenyi C."/>
            <person name="Tomsovsky M."/>
            <person name="Tulloss R.E."/>
            <person name="Uehling J."/>
            <person name="Grigoriev I.V."/>
            <person name="Vagvolgyi C."/>
            <person name="Papp T."/>
            <person name="Martin F.M."/>
            <person name="Miettinen O."/>
            <person name="Hibbett D.S."/>
            <person name="Nagy L.G."/>
        </authorList>
    </citation>
    <scope>NUCLEOTIDE SEQUENCE [LARGE SCALE GENOMIC DNA]</scope>
    <source>
        <strain evidence="1 2">HHB13444</strain>
    </source>
</reference>
<dbReference type="InParanoid" id="A0A5C3NUX1"/>
<organism evidence="1 2">
    <name type="scientific">Polyporus arcularius HHB13444</name>
    <dbReference type="NCBI Taxonomy" id="1314778"/>
    <lineage>
        <taxon>Eukaryota</taxon>
        <taxon>Fungi</taxon>
        <taxon>Dikarya</taxon>
        <taxon>Basidiomycota</taxon>
        <taxon>Agaricomycotina</taxon>
        <taxon>Agaricomycetes</taxon>
        <taxon>Polyporales</taxon>
        <taxon>Polyporaceae</taxon>
        <taxon>Polyporus</taxon>
    </lineage>
</organism>
<name>A0A5C3NUX1_9APHY</name>
<proteinExistence type="predicted"/>
<sequence>IMKRVGVERFCAVCSDNAGNTKKARALLKQLTPSVLDIGDCCHHLQNTAKDLTRLPEFKEVIGQLRKIITYFRKSTLANTELSALRAEDGVARGLESIGKTRFATVYWSSESIRQCLPQLRRIVGSGKFAIKFEQALTCYTSILAPLARAIKALEATNTTASDVLVFWLALASHLDHLLSQPEDVTGISPTLGRKVRGIVNARYKAFIDEAPNDIYFGAFYLNPRELSVLRSLTCY</sequence>
<dbReference type="Proteomes" id="UP000308197">
    <property type="component" value="Unassembled WGS sequence"/>
</dbReference>
<dbReference type="EMBL" id="ML211745">
    <property type="protein sequence ID" value="TFK80579.1"/>
    <property type="molecule type" value="Genomic_DNA"/>
</dbReference>
<gene>
    <name evidence="1" type="ORF">K466DRAFT_503657</name>
</gene>
<evidence type="ECO:0000313" key="2">
    <source>
        <dbReference type="Proteomes" id="UP000308197"/>
    </source>
</evidence>
<feature type="non-terminal residue" evidence="1">
    <location>
        <position position="1"/>
    </location>
</feature>
<accession>A0A5C3NUX1</accession>
<dbReference type="SUPFAM" id="SSF53098">
    <property type="entry name" value="Ribonuclease H-like"/>
    <property type="match status" value="1"/>
</dbReference>
<evidence type="ECO:0008006" key="3">
    <source>
        <dbReference type="Google" id="ProtNLM"/>
    </source>
</evidence>